<comment type="caution">
    <text evidence="1">The sequence shown here is derived from an EMBL/GenBank/DDBJ whole genome shotgun (WGS) entry which is preliminary data.</text>
</comment>
<name>A0A9Q1E5L7_SYNKA</name>
<reference evidence="1" key="1">
    <citation type="journal article" date="2023" name="Science">
        <title>Genome structures resolve the early diversification of teleost fishes.</title>
        <authorList>
            <person name="Parey E."/>
            <person name="Louis A."/>
            <person name="Montfort J."/>
            <person name="Bouchez O."/>
            <person name="Roques C."/>
            <person name="Iampietro C."/>
            <person name="Lluch J."/>
            <person name="Castinel A."/>
            <person name="Donnadieu C."/>
            <person name="Desvignes T."/>
            <person name="Floi Bucao C."/>
            <person name="Jouanno E."/>
            <person name="Wen M."/>
            <person name="Mejri S."/>
            <person name="Dirks R."/>
            <person name="Jansen H."/>
            <person name="Henkel C."/>
            <person name="Chen W.J."/>
            <person name="Zahm M."/>
            <person name="Cabau C."/>
            <person name="Klopp C."/>
            <person name="Thompson A.W."/>
            <person name="Robinson-Rechavi M."/>
            <person name="Braasch I."/>
            <person name="Lecointre G."/>
            <person name="Bobe J."/>
            <person name="Postlethwait J.H."/>
            <person name="Berthelot C."/>
            <person name="Roest Crollius H."/>
            <person name="Guiguen Y."/>
        </authorList>
    </citation>
    <scope>NUCLEOTIDE SEQUENCE</scope>
    <source>
        <strain evidence="1">WJC10195</strain>
    </source>
</reference>
<dbReference type="Proteomes" id="UP001152622">
    <property type="component" value="Unassembled WGS sequence"/>
</dbReference>
<accession>A0A9Q1E5L7</accession>
<organism evidence="1 2">
    <name type="scientific">Synaphobranchus kaupii</name>
    <name type="common">Kaup's arrowtooth eel</name>
    <dbReference type="NCBI Taxonomy" id="118154"/>
    <lineage>
        <taxon>Eukaryota</taxon>
        <taxon>Metazoa</taxon>
        <taxon>Chordata</taxon>
        <taxon>Craniata</taxon>
        <taxon>Vertebrata</taxon>
        <taxon>Euteleostomi</taxon>
        <taxon>Actinopterygii</taxon>
        <taxon>Neopterygii</taxon>
        <taxon>Teleostei</taxon>
        <taxon>Anguilliformes</taxon>
        <taxon>Synaphobranchidae</taxon>
        <taxon>Synaphobranchus</taxon>
    </lineage>
</organism>
<proteinExistence type="predicted"/>
<dbReference type="AlphaFoldDB" id="A0A9Q1E5L7"/>
<evidence type="ECO:0000313" key="1">
    <source>
        <dbReference type="EMBL" id="KAJ8332667.1"/>
    </source>
</evidence>
<gene>
    <name evidence="1" type="ORF">SKAU_G00424560</name>
</gene>
<protein>
    <submittedName>
        <fullName evidence="1">Uncharacterized protein</fullName>
    </submittedName>
</protein>
<sequence>MGKHSTGIVTDTRDLRGNKHWVSSVETVEVFPGFRCVCQEVGLENWTEPRVRMPEVPWVRDWAPGSVLVLARFGAEESIPPARPPPPIQCAFM</sequence>
<keyword evidence="2" id="KW-1185">Reference proteome</keyword>
<evidence type="ECO:0000313" key="2">
    <source>
        <dbReference type="Proteomes" id="UP001152622"/>
    </source>
</evidence>
<dbReference type="EMBL" id="JAINUF010000025">
    <property type="protein sequence ID" value="KAJ8332667.1"/>
    <property type="molecule type" value="Genomic_DNA"/>
</dbReference>